<name>A0AC34F6Y1_9BILA</name>
<dbReference type="Proteomes" id="UP000887579">
    <property type="component" value="Unplaced"/>
</dbReference>
<evidence type="ECO:0000313" key="2">
    <source>
        <dbReference type="WBParaSite" id="ES5_v2.g12913.t1"/>
    </source>
</evidence>
<organism evidence="1 2">
    <name type="scientific">Panagrolaimus sp. ES5</name>
    <dbReference type="NCBI Taxonomy" id="591445"/>
    <lineage>
        <taxon>Eukaryota</taxon>
        <taxon>Metazoa</taxon>
        <taxon>Ecdysozoa</taxon>
        <taxon>Nematoda</taxon>
        <taxon>Chromadorea</taxon>
        <taxon>Rhabditida</taxon>
        <taxon>Tylenchina</taxon>
        <taxon>Panagrolaimomorpha</taxon>
        <taxon>Panagrolaimoidea</taxon>
        <taxon>Panagrolaimidae</taxon>
        <taxon>Panagrolaimus</taxon>
    </lineage>
</organism>
<dbReference type="WBParaSite" id="ES5_v2.g12913.t1">
    <property type="protein sequence ID" value="ES5_v2.g12913.t1"/>
    <property type="gene ID" value="ES5_v2.g12913"/>
</dbReference>
<protein>
    <submittedName>
        <fullName evidence="2">Galectin</fullName>
    </submittedName>
</protein>
<accession>A0AC34F6Y1</accession>
<sequence length="318" mass="36024">MINQFVVVKTFAKYLFEFEIEEIMSHPQDSPVPVPFVSRLTEPLKPGQTLFVHGKVLENASAFQINLLAGSPSIDEHLDNSVPLHINARFAEGKIIFNSLLTGSWGKEERESLPYKAGDTFDIRIRVHESKFEIMTEQKEIHEFNFRAQLDTIDYLNIDGDIALSGVHWGGRYFQIPFTTSFPNGRIAAGDRILVYATPKGNFAVNLLGKNGDVLFHFNPRFNEKSVIRNAQLEGAWGTEEREGAFPFKKDIGTDVVISIEPYSIQIFVDNKRYGTFAHRTANPDEDYVGVRIEGELDLSGLEFTHSQNSQQHPHPRN</sequence>
<proteinExistence type="predicted"/>
<evidence type="ECO:0000313" key="1">
    <source>
        <dbReference type="Proteomes" id="UP000887579"/>
    </source>
</evidence>
<reference evidence="2" key="1">
    <citation type="submission" date="2022-11" db="UniProtKB">
        <authorList>
            <consortium name="WormBaseParasite"/>
        </authorList>
    </citation>
    <scope>IDENTIFICATION</scope>
</reference>